<sequence length="131" mass="14575">MGYSINANHLYILTELIQCPNLDDLLFGEGEHTLQMSQKHSIAQQGIAYLHNRNPVILHRDIKPENILLSPNFDTGKVCDLGLSKLKTLNTMHSTILQKNEMQPGTPAYQAPEVLVNVLSAIPPSDIRSMS</sequence>
<dbReference type="InterPro" id="IPR008271">
    <property type="entry name" value="Ser/Thr_kinase_AS"/>
</dbReference>
<proteinExistence type="predicted"/>
<name>A0A9D4F009_DREPO</name>
<evidence type="ECO:0000259" key="1">
    <source>
        <dbReference type="PROSITE" id="PS50011"/>
    </source>
</evidence>
<dbReference type="PROSITE" id="PS00108">
    <property type="entry name" value="PROTEIN_KINASE_ST"/>
    <property type="match status" value="1"/>
</dbReference>
<keyword evidence="3" id="KW-1185">Reference proteome</keyword>
<dbReference type="GO" id="GO:0004674">
    <property type="term" value="F:protein serine/threonine kinase activity"/>
    <property type="evidence" value="ECO:0007669"/>
    <property type="project" value="TreeGrafter"/>
</dbReference>
<feature type="domain" description="Protein kinase" evidence="1">
    <location>
        <begin position="1"/>
        <end position="131"/>
    </location>
</feature>
<protein>
    <recommendedName>
        <fullName evidence="1">Protein kinase domain-containing protein</fullName>
    </recommendedName>
</protein>
<organism evidence="2 3">
    <name type="scientific">Dreissena polymorpha</name>
    <name type="common">Zebra mussel</name>
    <name type="synonym">Mytilus polymorpha</name>
    <dbReference type="NCBI Taxonomy" id="45954"/>
    <lineage>
        <taxon>Eukaryota</taxon>
        <taxon>Metazoa</taxon>
        <taxon>Spiralia</taxon>
        <taxon>Lophotrochozoa</taxon>
        <taxon>Mollusca</taxon>
        <taxon>Bivalvia</taxon>
        <taxon>Autobranchia</taxon>
        <taxon>Heteroconchia</taxon>
        <taxon>Euheterodonta</taxon>
        <taxon>Imparidentia</taxon>
        <taxon>Neoheterodontei</taxon>
        <taxon>Myida</taxon>
        <taxon>Dreissenoidea</taxon>
        <taxon>Dreissenidae</taxon>
        <taxon>Dreissena</taxon>
    </lineage>
</organism>
<dbReference type="GO" id="GO:0005737">
    <property type="term" value="C:cytoplasm"/>
    <property type="evidence" value="ECO:0007669"/>
    <property type="project" value="TreeGrafter"/>
</dbReference>
<dbReference type="PANTHER" id="PTHR44167">
    <property type="entry name" value="OVARIAN-SPECIFIC SERINE/THREONINE-PROTEIN KINASE LOK-RELATED"/>
    <property type="match status" value="1"/>
</dbReference>
<dbReference type="InterPro" id="IPR000719">
    <property type="entry name" value="Prot_kinase_dom"/>
</dbReference>
<reference evidence="2" key="2">
    <citation type="submission" date="2020-11" db="EMBL/GenBank/DDBJ databases">
        <authorList>
            <person name="McCartney M.A."/>
            <person name="Auch B."/>
            <person name="Kono T."/>
            <person name="Mallez S."/>
            <person name="Becker A."/>
            <person name="Gohl D.M."/>
            <person name="Silverstein K.A.T."/>
            <person name="Koren S."/>
            <person name="Bechman K.B."/>
            <person name="Herman A."/>
            <person name="Abrahante J.E."/>
            <person name="Garbe J."/>
        </authorList>
    </citation>
    <scope>NUCLEOTIDE SEQUENCE</scope>
    <source>
        <strain evidence="2">Duluth1</strain>
        <tissue evidence="2">Whole animal</tissue>
    </source>
</reference>
<accession>A0A9D4F009</accession>
<dbReference type="AlphaFoldDB" id="A0A9D4F009"/>
<dbReference type="SUPFAM" id="SSF56112">
    <property type="entry name" value="Protein kinase-like (PK-like)"/>
    <property type="match status" value="1"/>
</dbReference>
<evidence type="ECO:0000313" key="3">
    <source>
        <dbReference type="Proteomes" id="UP000828390"/>
    </source>
</evidence>
<evidence type="ECO:0000313" key="2">
    <source>
        <dbReference type="EMBL" id="KAH3788834.1"/>
    </source>
</evidence>
<dbReference type="Pfam" id="PF00069">
    <property type="entry name" value="Pkinase"/>
    <property type="match status" value="1"/>
</dbReference>
<dbReference type="PROSITE" id="PS50011">
    <property type="entry name" value="PROTEIN_KINASE_DOM"/>
    <property type="match status" value="1"/>
</dbReference>
<dbReference type="EMBL" id="JAIWYP010000008">
    <property type="protein sequence ID" value="KAH3788834.1"/>
    <property type="molecule type" value="Genomic_DNA"/>
</dbReference>
<comment type="caution">
    <text evidence="2">The sequence shown here is derived from an EMBL/GenBank/DDBJ whole genome shotgun (WGS) entry which is preliminary data.</text>
</comment>
<reference evidence="2" key="1">
    <citation type="journal article" date="2019" name="bioRxiv">
        <title>The Genome of the Zebra Mussel, Dreissena polymorpha: A Resource for Invasive Species Research.</title>
        <authorList>
            <person name="McCartney M.A."/>
            <person name="Auch B."/>
            <person name="Kono T."/>
            <person name="Mallez S."/>
            <person name="Zhang Y."/>
            <person name="Obille A."/>
            <person name="Becker A."/>
            <person name="Abrahante J.E."/>
            <person name="Garbe J."/>
            <person name="Badalamenti J.P."/>
            <person name="Herman A."/>
            <person name="Mangelson H."/>
            <person name="Liachko I."/>
            <person name="Sullivan S."/>
            <person name="Sone E.D."/>
            <person name="Koren S."/>
            <person name="Silverstein K.A.T."/>
            <person name="Beckman K.B."/>
            <person name="Gohl D.M."/>
        </authorList>
    </citation>
    <scope>NUCLEOTIDE SEQUENCE</scope>
    <source>
        <strain evidence="2">Duluth1</strain>
        <tissue evidence="2">Whole animal</tissue>
    </source>
</reference>
<dbReference type="PANTHER" id="PTHR44167:SF24">
    <property type="entry name" value="SERINE_THREONINE-PROTEIN KINASE CHK2"/>
    <property type="match status" value="1"/>
</dbReference>
<dbReference type="GO" id="GO:0005524">
    <property type="term" value="F:ATP binding"/>
    <property type="evidence" value="ECO:0007669"/>
    <property type="project" value="InterPro"/>
</dbReference>
<dbReference type="Gene3D" id="1.10.510.10">
    <property type="entry name" value="Transferase(Phosphotransferase) domain 1"/>
    <property type="match status" value="1"/>
</dbReference>
<dbReference type="Proteomes" id="UP000828390">
    <property type="component" value="Unassembled WGS sequence"/>
</dbReference>
<dbReference type="GO" id="GO:0005634">
    <property type="term" value="C:nucleus"/>
    <property type="evidence" value="ECO:0007669"/>
    <property type="project" value="TreeGrafter"/>
</dbReference>
<gene>
    <name evidence="2" type="ORF">DPMN_166996</name>
</gene>
<dbReference type="GO" id="GO:0044773">
    <property type="term" value="P:mitotic DNA damage checkpoint signaling"/>
    <property type="evidence" value="ECO:0007669"/>
    <property type="project" value="TreeGrafter"/>
</dbReference>
<dbReference type="InterPro" id="IPR011009">
    <property type="entry name" value="Kinase-like_dom_sf"/>
</dbReference>